<dbReference type="GO" id="GO:0020037">
    <property type="term" value="F:heme binding"/>
    <property type="evidence" value="ECO:0007669"/>
    <property type="project" value="TreeGrafter"/>
</dbReference>
<evidence type="ECO:0000259" key="13">
    <source>
        <dbReference type="Pfam" id="PF01292"/>
    </source>
</evidence>
<dbReference type="PANTHER" id="PTHR30485">
    <property type="entry name" value="NI/FE-HYDROGENASE 1 B-TYPE CYTOCHROME SUBUNIT"/>
    <property type="match status" value="1"/>
</dbReference>
<keyword evidence="15" id="KW-1185">Reference proteome</keyword>
<keyword evidence="9 12" id="KW-1133">Transmembrane helix</keyword>
<reference evidence="14 15" key="2">
    <citation type="submission" date="2017-05" db="EMBL/GenBank/DDBJ databases">
        <title>Genome of Chryseobacterium haifense.</title>
        <authorList>
            <person name="Newman J.D."/>
        </authorList>
    </citation>
    <scope>NUCLEOTIDE SEQUENCE [LARGE SCALE GENOMIC DNA]</scope>
    <source>
        <strain evidence="14 15">DSM 19056</strain>
    </source>
</reference>
<dbReference type="GO" id="GO:0005506">
    <property type="term" value="F:iron ion binding"/>
    <property type="evidence" value="ECO:0007669"/>
    <property type="project" value="InterPro"/>
</dbReference>
<keyword evidence="7" id="KW-0479">Metal-binding</keyword>
<feature type="transmembrane region" description="Helical" evidence="12">
    <location>
        <begin position="72"/>
        <end position="93"/>
    </location>
</feature>
<dbReference type="Pfam" id="PF01292">
    <property type="entry name" value="Ni_hydr_CYTB"/>
    <property type="match status" value="1"/>
</dbReference>
<accession>A0A246B7Y5</accession>
<dbReference type="PRINTS" id="PR00161">
    <property type="entry name" value="NIHGNASECYTB"/>
</dbReference>
<dbReference type="RefSeq" id="WP_031503086.1">
    <property type="nucleotide sequence ID" value="NZ_JASZ02000026.1"/>
</dbReference>
<protein>
    <submittedName>
        <fullName evidence="14">Cytochrome B</fullName>
    </submittedName>
</protein>
<dbReference type="GO" id="GO:0005886">
    <property type="term" value="C:plasma membrane"/>
    <property type="evidence" value="ECO:0007669"/>
    <property type="project" value="UniProtKB-SubCell"/>
</dbReference>
<feature type="transmembrane region" description="Helical" evidence="12">
    <location>
        <begin position="114"/>
        <end position="136"/>
    </location>
</feature>
<evidence type="ECO:0000313" key="14">
    <source>
        <dbReference type="EMBL" id="OWK97517.1"/>
    </source>
</evidence>
<dbReference type="GO" id="GO:0009055">
    <property type="term" value="F:electron transfer activity"/>
    <property type="evidence" value="ECO:0007669"/>
    <property type="project" value="InterPro"/>
</dbReference>
<evidence type="ECO:0000256" key="9">
    <source>
        <dbReference type="ARBA" id="ARBA00022989"/>
    </source>
</evidence>
<keyword evidence="5" id="KW-0349">Heme</keyword>
<evidence type="ECO:0000256" key="7">
    <source>
        <dbReference type="ARBA" id="ARBA00022723"/>
    </source>
</evidence>
<evidence type="ECO:0000256" key="11">
    <source>
        <dbReference type="ARBA" id="ARBA00023136"/>
    </source>
</evidence>
<name>A0A246B7Y5_9FLAO</name>
<dbReference type="Gene3D" id="1.20.950.20">
    <property type="entry name" value="Transmembrane di-heme cytochromes, Chain C"/>
    <property type="match status" value="2"/>
</dbReference>
<sequence length="188" mass="21448">MKKFTTLHRIIHWLIAFAMLVLFSTGFLRMYWMSKKTITTAISAELSKNNVQLPQESVVGIAKSIINPMFDWHINFAYVLVFAYILRIIYLLGKGVRYPNPFSKSSTGKEKLQGTVYSIFYILLAVQIVTGFALMWELASEQALERAEKIHKFAVYWMPVFVLLHFAGITVAELTNKKGITSKMIGGE</sequence>
<organism evidence="14 15">
    <name type="scientific">Kaistella haifensis DSM 19056</name>
    <dbReference type="NCBI Taxonomy" id="1450526"/>
    <lineage>
        <taxon>Bacteria</taxon>
        <taxon>Pseudomonadati</taxon>
        <taxon>Bacteroidota</taxon>
        <taxon>Flavobacteriia</taxon>
        <taxon>Flavobacteriales</taxon>
        <taxon>Weeksellaceae</taxon>
        <taxon>Chryseobacterium group</taxon>
        <taxon>Kaistella</taxon>
    </lineage>
</organism>
<dbReference type="EMBL" id="JASZ02000026">
    <property type="protein sequence ID" value="OWK97517.1"/>
    <property type="molecule type" value="Genomic_DNA"/>
</dbReference>
<keyword evidence="10" id="KW-0408">Iron</keyword>
<keyword evidence="4" id="KW-1003">Cell membrane</keyword>
<dbReference type="InterPro" id="IPR000516">
    <property type="entry name" value="Ni-dep_Hydgase_cyt-B"/>
</dbReference>
<dbReference type="InterPro" id="IPR051542">
    <property type="entry name" value="Hydrogenase_cytochrome"/>
</dbReference>
<dbReference type="Proteomes" id="UP000197587">
    <property type="component" value="Unassembled WGS sequence"/>
</dbReference>
<reference evidence="14 15" key="1">
    <citation type="submission" date="2014-01" db="EMBL/GenBank/DDBJ databases">
        <authorList>
            <consortium name="Genome Consortium for Active Teaching"/>
            <person name="Sontag T.C."/>
            <person name="Newman J.D."/>
        </authorList>
    </citation>
    <scope>NUCLEOTIDE SEQUENCE [LARGE SCALE GENOMIC DNA]</scope>
    <source>
        <strain evidence="14 15">DSM 19056</strain>
    </source>
</reference>
<evidence type="ECO:0000256" key="10">
    <source>
        <dbReference type="ARBA" id="ARBA00023004"/>
    </source>
</evidence>
<keyword evidence="6 12" id="KW-0812">Transmembrane</keyword>
<keyword evidence="3" id="KW-0813">Transport</keyword>
<dbReference type="GO" id="GO:0022904">
    <property type="term" value="P:respiratory electron transport chain"/>
    <property type="evidence" value="ECO:0007669"/>
    <property type="project" value="InterPro"/>
</dbReference>
<comment type="similarity">
    <text evidence="2">Belongs to the HupC/HyaC/HydC family.</text>
</comment>
<evidence type="ECO:0000256" key="4">
    <source>
        <dbReference type="ARBA" id="ARBA00022475"/>
    </source>
</evidence>
<comment type="subcellular location">
    <subcellularLocation>
        <location evidence="1">Cell membrane</location>
        <topology evidence="1">Multi-pass membrane protein</topology>
    </subcellularLocation>
</comment>
<dbReference type="InterPro" id="IPR011577">
    <property type="entry name" value="Cyt_b561_bac/Ni-Hgenase"/>
</dbReference>
<comment type="caution">
    <text evidence="14">The sequence shown here is derived from an EMBL/GenBank/DDBJ whole genome shotgun (WGS) entry which is preliminary data.</text>
</comment>
<evidence type="ECO:0000256" key="12">
    <source>
        <dbReference type="SAM" id="Phobius"/>
    </source>
</evidence>
<evidence type="ECO:0000256" key="3">
    <source>
        <dbReference type="ARBA" id="ARBA00022448"/>
    </source>
</evidence>
<evidence type="ECO:0000256" key="6">
    <source>
        <dbReference type="ARBA" id="ARBA00022692"/>
    </source>
</evidence>
<evidence type="ECO:0000256" key="2">
    <source>
        <dbReference type="ARBA" id="ARBA00008622"/>
    </source>
</evidence>
<evidence type="ECO:0000313" key="15">
    <source>
        <dbReference type="Proteomes" id="UP000197587"/>
    </source>
</evidence>
<dbReference type="AlphaFoldDB" id="A0A246B7Y5"/>
<feature type="domain" description="Cytochrome b561 bacterial/Ni-hydrogenase" evidence="13">
    <location>
        <begin position="4"/>
        <end position="187"/>
    </location>
</feature>
<gene>
    <name evidence="14" type="ORF">AP75_10785</name>
</gene>
<evidence type="ECO:0000256" key="5">
    <source>
        <dbReference type="ARBA" id="ARBA00022617"/>
    </source>
</evidence>
<dbReference type="PANTHER" id="PTHR30485:SF2">
    <property type="entry name" value="BLL0597 PROTEIN"/>
    <property type="match status" value="1"/>
</dbReference>
<dbReference type="InterPro" id="IPR016174">
    <property type="entry name" value="Di-haem_cyt_TM"/>
</dbReference>
<evidence type="ECO:0000256" key="8">
    <source>
        <dbReference type="ARBA" id="ARBA00022982"/>
    </source>
</evidence>
<feature type="transmembrane region" description="Helical" evidence="12">
    <location>
        <begin position="156"/>
        <end position="175"/>
    </location>
</feature>
<keyword evidence="8" id="KW-0249">Electron transport</keyword>
<keyword evidence="11 12" id="KW-0472">Membrane</keyword>
<proteinExistence type="inferred from homology"/>
<evidence type="ECO:0000256" key="1">
    <source>
        <dbReference type="ARBA" id="ARBA00004651"/>
    </source>
</evidence>
<feature type="transmembrane region" description="Helical" evidence="12">
    <location>
        <begin position="12"/>
        <end position="32"/>
    </location>
</feature>
<dbReference type="SUPFAM" id="SSF81342">
    <property type="entry name" value="Transmembrane di-heme cytochromes"/>
    <property type="match status" value="1"/>
</dbReference>